<organism evidence="5 6">
    <name type="scientific">Lachnoclostridium phytofermentans (strain ATCC 700394 / DSM 18823 / ISDg)</name>
    <name type="common">Clostridium phytofermentans</name>
    <dbReference type="NCBI Taxonomy" id="357809"/>
    <lineage>
        <taxon>Bacteria</taxon>
        <taxon>Bacillati</taxon>
        <taxon>Bacillota</taxon>
        <taxon>Clostridia</taxon>
        <taxon>Lachnospirales</taxon>
        <taxon>Lachnospiraceae</taxon>
    </lineage>
</organism>
<dbReference type="InterPro" id="IPR027478">
    <property type="entry name" value="LdcA_N"/>
</dbReference>
<dbReference type="InterPro" id="IPR040449">
    <property type="entry name" value="Peptidase_S66_N"/>
</dbReference>
<keyword evidence="5" id="KW-0121">Carboxypeptidase</keyword>
<dbReference type="OrthoDB" id="9807329at2"/>
<dbReference type="HOGENOM" id="CLU_034346_1_0_9"/>
<dbReference type="InterPro" id="IPR027461">
    <property type="entry name" value="Carboxypeptidase_A_C_sf"/>
</dbReference>
<name>A9KRQ1_LACP7</name>
<keyword evidence="2" id="KW-0378">Hydrolase</keyword>
<dbReference type="KEGG" id="cpy:Cphy_3191"/>
<evidence type="ECO:0000256" key="2">
    <source>
        <dbReference type="ARBA" id="ARBA00022801"/>
    </source>
</evidence>
<reference evidence="6" key="1">
    <citation type="submission" date="2007-11" db="EMBL/GenBank/DDBJ databases">
        <title>Complete genome sequence of Clostridium phytofermentans ISDg.</title>
        <authorList>
            <person name="Leschine S.B."/>
            <person name="Warnick T.A."/>
            <person name="Blanchard J.L."/>
            <person name="Schnell D.J."/>
            <person name="Petit E.L."/>
            <person name="LaTouf W.G."/>
            <person name="Copeland A."/>
            <person name="Lucas S."/>
            <person name="Lapidus A."/>
            <person name="Barry K."/>
            <person name="Glavina del Rio T."/>
            <person name="Dalin E."/>
            <person name="Tice H."/>
            <person name="Pitluck S."/>
            <person name="Kiss H."/>
            <person name="Brettin T."/>
            <person name="Bruce D."/>
            <person name="Detter J.C."/>
            <person name="Han C."/>
            <person name="Kuske C."/>
            <person name="Schmutz J."/>
            <person name="Larimer F."/>
            <person name="Land M."/>
            <person name="Hauser L."/>
            <person name="Kyrpides N."/>
            <person name="Kim E.A."/>
            <person name="Richardson P."/>
        </authorList>
    </citation>
    <scope>NUCLEOTIDE SEQUENCE [LARGE SCALE GENOMIC DNA]</scope>
    <source>
        <strain evidence="6">ATCC 700394 / DSM 18823 / ISDg</strain>
    </source>
</reference>
<evidence type="ECO:0000256" key="1">
    <source>
        <dbReference type="ARBA" id="ARBA00010233"/>
    </source>
</evidence>
<keyword evidence="5" id="KW-0645">Protease</keyword>
<dbReference type="Gene3D" id="3.50.30.60">
    <property type="entry name" value="LD-carboxypeptidase A C-terminal domain-like"/>
    <property type="match status" value="1"/>
</dbReference>
<dbReference type="InterPro" id="IPR040921">
    <property type="entry name" value="Peptidase_S66C"/>
</dbReference>
<dbReference type="eggNOG" id="COG1619">
    <property type="taxonomic scope" value="Bacteria"/>
</dbReference>
<dbReference type="STRING" id="357809.Cphy_3191"/>
<keyword evidence="6" id="KW-1185">Reference proteome</keyword>
<dbReference type="Gene3D" id="3.40.50.10740">
    <property type="entry name" value="Class I glutamine amidotransferase-like"/>
    <property type="match status" value="1"/>
</dbReference>
<dbReference type="PANTHER" id="PTHR30237">
    <property type="entry name" value="MURAMOYLTETRAPEPTIDE CARBOXYPEPTIDASE"/>
    <property type="match status" value="1"/>
</dbReference>
<dbReference type="CDD" id="cd07062">
    <property type="entry name" value="Peptidase_S66_mccF_like"/>
    <property type="match status" value="1"/>
</dbReference>
<dbReference type="Pfam" id="PF02016">
    <property type="entry name" value="Peptidase_S66"/>
    <property type="match status" value="1"/>
</dbReference>
<evidence type="ECO:0000313" key="6">
    <source>
        <dbReference type="Proteomes" id="UP000000370"/>
    </source>
</evidence>
<dbReference type="EMBL" id="CP000885">
    <property type="protein sequence ID" value="ABX43545.1"/>
    <property type="molecule type" value="Genomic_DNA"/>
</dbReference>
<dbReference type="AlphaFoldDB" id="A9KRQ1"/>
<dbReference type="GO" id="GO:0004180">
    <property type="term" value="F:carboxypeptidase activity"/>
    <property type="evidence" value="ECO:0007669"/>
    <property type="project" value="UniProtKB-KW"/>
</dbReference>
<dbReference type="PIRSF" id="PIRSF028757">
    <property type="entry name" value="LD-carboxypeptidase"/>
    <property type="match status" value="1"/>
</dbReference>
<dbReference type="RefSeq" id="WP_012201195.1">
    <property type="nucleotide sequence ID" value="NC_010001.1"/>
</dbReference>
<gene>
    <name evidence="5" type="ordered locus">Cphy_3191</name>
</gene>
<evidence type="ECO:0000259" key="4">
    <source>
        <dbReference type="Pfam" id="PF17676"/>
    </source>
</evidence>
<dbReference type="InterPro" id="IPR029062">
    <property type="entry name" value="Class_I_gatase-like"/>
</dbReference>
<dbReference type="Pfam" id="PF17676">
    <property type="entry name" value="Peptidase_S66C"/>
    <property type="match status" value="1"/>
</dbReference>
<dbReference type="PANTHER" id="PTHR30237:SF4">
    <property type="entry name" value="LD-CARBOXYPEPTIDASE C-TERMINAL DOMAIN-CONTAINING PROTEIN"/>
    <property type="match status" value="1"/>
</dbReference>
<accession>A9KRQ1</accession>
<sequence length="338" mass="37563">MNELIKPKALKSGDTIALISISGGRGGDADMIARFEEGKRRLESLYKVNVIATPNALQGNDNIYQHPEARGADLMWALKNKDINGIICIMGGDDSYRVFPFIDINVIHDNPKVFMGYSDIASWTTLFAVAGVMSYYGPNLLTPIAQPIKLDDYTMEAIKKCLFSTDTIGEIKPCDSYTKIEWRNVTEDEISWTKNTGYKLLQGRGKVQGRLFGGCGGPIRQIMGTEYFPTPEFFNDCILFFEVGSPYGSLLAGLHDLRELDAAGLFKNANGLITGHLNEEEEKMLLKFLKYEANREDLVVLENVDFAHRTPMTVIPVGAMAEIDCDRISFSIIESGVC</sequence>
<comment type="similarity">
    <text evidence="1">Belongs to the peptidase S66 family.</text>
</comment>
<dbReference type="SUPFAM" id="SSF141986">
    <property type="entry name" value="LD-carboxypeptidase A C-terminal domain-like"/>
    <property type="match status" value="1"/>
</dbReference>
<dbReference type="InterPro" id="IPR003507">
    <property type="entry name" value="S66_fam"/>
</dbReference>
<proteinExistence type="inferred from homology"/>
<protein>
    <submittedName>
        <fullName evidence="5">Peptidase U61 LD-carboxypeptidase A</fullName>
    </submittedName>
</protein>
<feature type="domain" description="LD-carboxypeptidase N-terminal" evidence="3">
    <location>
        <begin position="16"/>
        <end position="137"/>
    </location>
</feature>
<feature type="domain" description="LD-carboxypeptidase C-terminal" evidence="4">
    <location>
        <begin position="208"/>
        <end position="323"/>
    </location>
</feature>
<dbReference type="SUPFAM" id="SSF52317">
    <property type="entry name" value="Class I glutamine amidotransferase-like"/>
    <property type="match status" value="1"/>
</dbReference>
<evidence type="ECO:0000259" key="3">
    <source>
        <dbReference type="Pfam" id="PF02016"/>
    </source>
</evidence>
<dbReference type="Proteomes" id="UP000000370">
    <property type="component" value="Chromosome"/>
</dbReference>
<evidence type="ECO:0000313" key="5">
    <source>
        <dbReference type="EMBL" id="ABX43545.1"/>
    </source>
</evidence>